<dbReference type="PANTHER" id="PTHR34136:SF1">
    <property type="entry name" value="UDP-N-ACETYL-D-MANNOSAMINURONIC ACID TRANSFERASE"/>
    <property type="match status" value="1"/>
</dbReference>
<dbReference type="AlphaFoldDB" id="A0A1G2PC14"/>
<keyword evidence="2" id="KW-0808">Transferase</keyword>
<organism evidence="3 4">
    <name type="scientific">Candidatus Terrybacteria bacterium RIFCSPHIGHO2_01_FULL_43_35</name>
    <dbReference type="NCBI Taxonomy" id="1802361"/>
    <lineage>
        <taxon>Bacteria</taxon>
        <taxon>Candidatus Terryibacteriota</taxon>
    </lineage>
</organism>
<dbReference type="Proteomes" id="UP000178869">
    <property type="component" value="Unassembled WGS sequence"/>
</dbReference>
<dbReference type="PANTHER" id="PTHR34136">
    <property type="match status" value="1"/>
</dbReference>
<dbReference type="Pfam" id="PF03808">
    <property type="entry name" value="Glyco_tran_WecG"/>
    <property type="match status" value="1"/>
</dbReference>
<accession>A0A1G2PC14</accession>
<evidence type="ECO:0000256" key="1">
    <source>
        <dbReference type="ARBA" id="ARBA00022676"/>
    </source>
</evidence>
<sequence length="262" mass="29403">MDSVYSIRKISLANVNISVLDMNEAIGWAGSILSSKTNKPAFVVTPNPEILVEASRNSSLVKALNEADMSFADGTGLILAAKLKGYKIHKITGIDFVEDLIRHHKTSSLKIFIIGGFDDTAKNAAVFLKKCFPRHDFQVASFAPFINQDGTFSRDYEQKKTLNEIVHSFADILIVGFGAPKQELWISKYKDNFPMIKIVIGIGGALDIWAGNKIRAPKFLRFLGLEWAWRFLIEPKRASRMLNALFVFPLLLLRYGHEKTIK</sequence>
<dbReference type="CDD" id="cd06533">
    <property type="entry name" value="Glyco_transf_WecG_TagA"/>
    <property type="match status" value="1"/>
</dbReference>
<keyword evidence="1" id="KW-0328">Glycosyltransferase</keyword>
<dbReference type="EMBL" id="MHSR01000025">
    <property type="protein sequence ID" value="OHA45870.1"/>
    <property type="molecule type" value="Genomic_DNA"/>
</dbReference>
<comment type="caution">
    <text evidence="3">The sequence shown here is derived from an EMBL/GenBank/DDBJ whole genome shotgun (WGS) entry which is preliminary data.</text>
</comment>
<evidence type="ECO:0000313" key="3">
    <source>
        <dbReference type="EMBL" id="OHA45870.1"/>
    </source>
</evidence>
<dbReference type="GO" id="GO:0016758">
    <property type="term" value="F:hexosyltransferase activity"/>
    <property type="evidence" value="ECO:0007669"/>
    <property type="project" value="TreeGrafter"/>
</dbReference>
<name>A0A1G2PC14_9BACT</name>
<evidence type="ECO:0008006" key="5">
    <source>
        <dbReference type="Google" id="ProtNLM"/>
    </source>
</evidence>
<evidence type="ECO:0000256" key="2">
    <source>
        <dbReference type="ARBA" id="ARBA00022679"/>
    </source>
</evidence>
<proteinExistence type="predicted"/>
<dbReference type="InterPro" id="IPR004629">
    <property type="entry name" value="WecG_TagA_CpsF"/>
</dbReference>
<gene>
    <name evidence="3" type="ORF">A2828_01200</name>
</gene>
<dbReference type="NCBIfam" id="TIGR00696">
    <property type="entry name" value="wecG_tagA_cpsF"/>
    <property type="match status" value="1"/>
</dbReference>
<reference evidence="3 4" key="1">
    <citation type="journal article" date="2016" name="Nat. Commun.">
        <title>Thousands of microbial genomes shed light on interconnected biogeochemical processes in an aquifer system.</title>
        <authorList>
            <person name="Anantharaman K."/>
            <person name="Brown C.T."/>
            <person name="Hug L.A."/>
            <person name="Sharon I."/>
            <person name="Castelle C.J."/>
            <person name="Probst A.J."/>
            <person name="Thomas B.C."/>
            <person name="Singh A."/>
            <person name="Wilkins M.J."/>
            <person name="Karaoz U."/>
            <person name="Brodie E.L."/>
            <person name="Williams K.H."/>
            <person name="Hubbard S.S."/>
            <person name="Banfield J.F."/>
        </authorList>
    </citation>
    <scope>NUCLEOTIDE SEQUENCE [LARGE SCALE GENOMIC DNA]</scope>
</reference>
<protein>
    <recommendedName>
        <fullName evidence="5">Glycosyltransferase</fullName>
    </recommendedName>
</protein>
<evidence type="ECO:0000313" key="4">
    <source>
        <dbReference type="Proteomes" id="UP000178869"/>
    </source>
</evidence>